<feature type="region of interest" description="Disordered" evidence="1">
    <location>
        <begin position="68"/>
        <end position="100"/>
    </location>
</feature>
<dbReference type="AlphaFoldDB" id="A0AAV1E873"/>
<dbReference type="PANTHER" id="PTHR34663">
    <property type="entry name" value="OS06G0637400 PROTEIN"/>
    <property type="match status" value="1"/>
</dbReference>
<evidence type="ECO:0000313" key="2">
    <source>
        <dbReference type="EMBL" id="CAI9115887.1"/>
    </source>
</evidence>
<dbReference type="EMBL" id="OX459125">
    <property type="protein sequence ID" value="CAI9115887.1"/>
    <property type="molecule type" value="Genomic_DNA"/>
</dbReference>
<name>A0AAV1E873_OLDCO</name>
<dbReference type="GO" id="GO:0050793">
    <property type="term" value="P:regulation of developmental process"/>
    <property type="evidence" value="ECO:0007669"/>
    <property type="project" value="InterPro"/>
</dbReference>
<dbReference type="PANTHER" id="PTHR34663:SF9">
    <property type="entry name" value="OS06G0637400 PROTEIN"/>
    <property type="match status" value="1"/>
</dbReference>
<evidence type="ECO:0000256" key="1">
    <source>
        <dbReference type="SAM" id="MobiDB-lite"/>
    </source>
</evidence>
<evidence type="ECO:0000313" key="3">
    <source>
        <dbReference type="Proteomes" id="UP001161247"/>
    </source>
</evidence>
<keyword evidence="3" id="KW-1185">Reference proteome</keyword>
<gene>
    <name evidence="2" type="ORF">OLC1_LOCUS22322</name>
</gene>
<accession>A0AAV1E873</accession>
<reference evidence="2" key="1">
    <citation type="submission" date="2023-03" db="EMBL/GenBank/DDBJ databases">
        <authorList>
            <person name="Julca I."/>
        </authorList>
    </citation>
    <scope>NUCLEOTIDE SEQUENCE</scope>
</reference>
<dbReference type="Proteomes" id="UP001161247">
    <property type="component" value="Chromosome 8"/>
</dbReference>
<proteinExistence type="predicted"/>
<protein>
    <submittedName>
        <fullName evidence="2">OLC1v1016900C1</fullName>
    </submittedName>
</protein>
<dbReference type="GO" id="GO:0045087">
    <property type="term" value="P:innate immune response"/>
    <property type="evidence" value="ECO:0007669"/>
    <property type="project" value="InterPro"/>
</dbReference>
<dbReference type="InterPro" id="IPR044700">
    <property type="entry name" value="PIP2/PIPL1"/>
</dbReference>
<sequence length="100" mass="10176">MAATRSLKSFAIFAIFVALLFLSNFAFFSQARPLTNNGKSIKNSANDMHAIEVVLNRLIVAAIKTGGPSPGGGGHMSTTSAGLNLGEIKKSGPSPGGGGN</sequence>
<organism evidence="2 3">
    <name type="scientific">Oldenlandia corymbosa var. corymbosa</name>
    <dbReference type="NCBI Taxonomy" id="529605"/>
    <lineage>
        <taxon>Eukaryota</taxon>
        <taxon>Viridiplantae</taxon>
        <taxon>Streptophyta</taxon>
        <taxon>Embryophyta</taxon>
        <taxon>Tracheophyta</taxon>
        <taxon>Spermatophyta</taxon>
        <taxon>Magnoliopsida</taxon>
        <taxon>eudicotyledons</taxon>
        <taxon>Gunneridae</taxon>
        <taxon>Pentapetalae</taxon>
        <taxon>asterids</taxon>
        <taxon>lamiids</taxon>
        <taxon>Gentianales</taxon>
        <taxon>Rubiaceae</taxon>
        <taxon>Rubioideae</taxon>
        <taxon>Spermacoceae</taxon>
        <taxon>Hedyotis-Oldenlandia complex</taxon>
        <taxon>Oldenlandia</taxon>
    </lineage>
</organism>